<proteinExistence type="predicted"/>
<evidence type="ECO:0008006" key="3">
    <source>
        <dbReference type="Google" id="ProtNLM"/>
    </source>
</evidence>
<sequence length="69" mass="7916">MKNLIEKTIKEVRNLDVDDISNEFIDSMLLVEIFLVVEDQMPNIDELIPEIRKCETAGQLINLLENSVA</sequence>
<comment type="caution">
    <text evidence="1">The sequence shown here is derived from an EMBL/GenBank/DDBJ whole genome shotgun (WGS) entry which is preliminary data.</text>
</comment>
<dbReference type="EMBL" id="JBGOOS010000014">
    <property type="protein sequence ID" value="MEZ8209393.1"/>
    <property type="molecule type" value="Genomic_DNA"/>
</dbReference>
<dbReference type="RefSeq" id="WP_371719050.1">
    <property type="nucleotide sequence ID" value="NZ_JBGOOF010000016.1"/>
</dbReference>
<protein>
    <recommendedName>
        <fullName evidence="3">Carrier domain-containing protein</fullName>
    </recommendedName>
</protein>
<keyword evidence="2" id="KW-1185">Reference proteome</keyword>
<accession>A0ABV4MII4</accession>
<organism evidence="1 2">
    <name type="scientific">Vibrio bivalvicida</name>
    <dbReference type="NCBI Taxonomy" id="1276888"/>
    <lineage>
        <taxon>Bacteria</taxon>
        <taxon>Pseudomonadati</taxon>
        <taxon>Pseudomonadota</taxon>
        <taxon>Gammaproteobacteria</taxon>
        <taxon>Vibrionales</taxon>
        <taxon>Vibrionaceae</taxon>
        <taxon>Vibrio</taxon>
        <taxon>Vibrio oreintalis group</taxon>
    </lineage>
</organism>
<reference evidence="1 2" key="1">
    <citation type="submission" date="2024-06" db="EMBL/GenBank/DDBJ databases">
        <authorList>
            <person name="Steensen K."/>
            <person name="Seneca J."/>
            <person name="Bartlau N."/>
            <person name="Yu A.X."/>
            <person name="Polz M.F."/>
        </authorList>
    </citation>
    <scope>NUCLEOTIDE SEQUENCE [LARGE SCALE GENOMIC DNA]</scope>
    <source>
        <strain evidence="1 2">1F146</strain>
    </source>
</reference>
<name>A0ABV4MII4_9VIBR</name>
<gene>
    <name evidence="1" type="ORF">ACED39_11440</name>
</gene>
<dbReference type="Proteomes" id="UP001569151">
    <property type="component" value="Unassembled WGS sequence"/>
</dbReference>
<evidence type="ECO:0000313" key="1">
    <source>
        <dbReference type="EMBL" id="MEZ8209393.1"/>
    </source>
</evidence>
<evidence type="ECO:0000313" key="2">
    <source>
        <dbReference type="Proteomes" id="UP001569151"/>
    </source>
</evidence>